<protein>
    <submittedName>
        <fullName evidence="1">Uncharacterized protein</fullName>
    </submittedName>
</protein>
<sequence length="203" mass="22904">MLKKVWLIIGGLALIAGLISSAFSVCQEINGWYKNLKIGIAWYKKDQKGDIFLVDTNNIEVTLNESDLFASRIRMPINLAIKNKNDEPLEIVKVELTYDKSLDIRSEAEQKVPIEPGKLVFEHNFGLLSVSKNYTPLPTIDVLSFPTFFAVEEILVVLSDGVPAYTATIIGLHVNEKKDILFQKKLILVFRSMPKTIHLSMKI</sequence>
<reference evidence="2" key="1">
    <citation type="journal article" date="2004" name="Environ. Microbiol.">
        <title>The genome of Desulfotalea psychrophila, a sulfate-reducing bacterium from permanently cold Arctic sediments.</title>
        <authorList>
            <person name="Rabus R."/>
            <person name="Ruepp A."/>
            <person name="Frickey T."/>
            <person name="Rattei T."/>
            <person name="Fartmann B."/>
            <person name="Stark M."/>
            <person name="Bauer M."/>
            <person name="Zibat A."/>
            <person name="Lombardot T."/>
            <person name="Becker I."/>
            <person name="Amann J."/>
            <person name="Gellner K."/>
            <person name="Teeling H."/>
            <person name="Leuschner W.D."/>
            <person name="Gloeckner F.-O."/>
            <person name="Lupas A.N."/>
            <person name="Amann R."/>
            <person name="Klenk H.-P."/>
        </authorList>
    </citation>
    <scope>NUCLEOTIDE SEQUENCE [LARGE SCALE GENOMIC DNA]</scope>
    <source>
        <strain evidence="2">DSM 12343 / LSv54</strain>
    </source>
</reference>
<dbReference type="Proteomes" id="UP000000602">
    <property type="component" value="Chromosome"/>
</dbReference>
<keyword evidence="2" id="KW-1185">Reference proteome</keyword>
<accession>Q6AKQ4</accession>
<evidence type="ECO:0000313" key="1">
    <source>
        <dbReference type="EMBL" id="CAG37071.1"/>
    </source>
</evidence>
<gene>
    <name evidence="1" type="ordered locus">DP2342</name>
</gene>
<name>Q6AKQ4_DESPS</name>
<dbReference type="STRING" id="177439.DP2342"/>
<dbReference type="EMBL" id="CR522870">
    <property type="protein sequence ID" value="CAG37071.1"/>
    <property type="molecule type" value="Genomic_DNA"/>
</dbReference>
<dbReference type="KEGG" id="dps:DP2342"/>
<dbReference type="HOGENOM" id="CLU_1347097_0_0_7"/>
<evidence type="ECO:0000313" key="2">
    <source>
        <dbReference type="Proteomes" id="UP000000602"/>
    </source>
</evidence>
<organism evidence="1 2">
    <name type="scientific">Desulfotalea psychrophila (strain LSv54 / DSM 12343)</name>
    <dbReference type="NCBI Taxonomy" id="177439"/>
    <lineage>
        <taxon>Bacteria</taxon>
        <taxon>Pseudomonadati</taxon>
        <taxon>Thermodesulfobacteriota</taxon>
        <taxon>Desulfobulbia</taxon>
        <taxon>Desulfobulbales</taxon>
        <taxon>Desulfocapsaceae</taxon>
        <taxon>Desulfotalea</taxon>
    </lineage>
</organism>
<dbReference type="RefSeq" id="WP_011189583.1">
    <property type="nucleotide sequence ID" value="NC_006138.1"/>
</dbReference>
<dbReference type="AlphaFoldDB" id="Q6AKQ4"/>
<proteinExistence type="predicted"/>